<dbReference type="PANTHER" id="PTHR30386">
    <property type="entry name" value="MEMBRANE FUSION SUBUNIT OF EMRAB-TOLC MULTIDRUG EFFLUX PUMP"/>
    <property type="match status" value="1"/>
</dbReference>
<keyword evidence="4" id="KW-1185">Reference proteome</keyword>
<dbReference type="Pfam" id="PF25917">
    <property type="entry name" value="BSH_RND"/>
    <property type="match status" value="1"/>
</dbReference>
<keyword evidence="1" id="KW-0472">Membrane</keyword>
<dbReference type="EMBL" id="CP054143">
    <property type="protein sequence ID" value="QKJ65527.1"/>
    <property type="molecule type" value="Genomic_DNA"/>
</dbReference>
<accession>A0A6M8SUH8</accession>
<evidence type="ECO:0000313" key="4">
    <source>
        <dbReference type="Proteomes" id="UP000504844"/>
    </source>
</evidence>
<dbReference type="RefSeq" id="WP_173532037.1">
    <property type="nucleotide sequence ID" value="NZ_CP054143.1"/>
</dbReference>
<dbReference type="Gene3D" id="2.40.30.170">
    <property type="match status" value="1"/>
</dbReference>
<evidence type="ECO:0000259" key="2">
    <source>
        <dbReference type="Pfam" id="PF25917"/>
    </source>
</evidence>
<dbReference type="Gene3D" id="2.40.50.100">
    <property type="match status" value="1"/>
</dbReference>
<proteinExistence type="predicted"/>
<dbReference type="InterPro" id="IPR050739">
    <property type="entry name" value="MFP"/>
</dbReference>
<protein>
    <submittedName>
        <fullName evidence="3">HlyD family secretion protein</fullName>
    </submittedName>
</protein>
<sequence length="383" mass="41466">MLELIIGGYCAIIWLIFIKLKLFPWNIKSQVGSATGAIVLAATIIFTINVVTPSSSDVRVINYVAEIVPRVQGTVTRVAVEGNTLIKKGDVLLEIDNTPYRLKVKELQAKLADATASAKTLWQDLDSAKSNTLAAQAHLDLMKKRLAQSQELAKAEAGNQYDVENFVTEVKKAESNVASAKTAEAKVQTKLEGVVGPDIASVAQIKAQLEAAQYDLDSTIIRAPADGYAVNVAVRPGNFLAAMPFRPAMSFVEHEQRILAFFAQNELRFVKPGDKAEIALKTLPGELISAKVDSIVWATSQGQILQSGTIPNSPSEIVHAPLAQKYAVKLQPIAKEGETLPHIAMGARGGGAIYTEKLAPLHLLRMVMIRAQSIVNYLVLKLH</sequence>
<evidence type="ECO:0000313" key="3">
    <source>
        <dbReference type="EMBL" id="QKJ65527.1"/>
    </source>
</evidence>
<name>A0A6M8SUH8_9NEIS</name>
<dbReference type="Gene3D" id="1.10.287.470">
    <property type="entry name" value="Helix hairpin bin"/>
    <property type="match status" value="1"/>
</dbReference>
<dbReference type="AlphaFoldDB" id="A0A6M8SUH8"/>
<organism evidence="3 4">
    <name type="scientific">Deefgea piscis</name>
    <dbReference type="NCBI Taxonomy" id="2739061"/>
    <lineage>
        <taxon>Bacteria</taxon>
        <taxon>Pseudomonadati</taxon>
        <taxon>Pseudomonadota</taxon>
        <taxon>Betaproteobacteria</taxon>
        <taxon>Neisseriales</taxon>
        <taxon>Chitinibacteraceae</taxon>
        <taxon>Deefgea</taxon>
    </lineage>
</organism>
<dbReference type="PANTHER" id="PTHR30386:SF18">
    <property type="entry name" value="INNER MEMBRANE PROTEIN YIAV-RELATED"/>
    <property type="match status" value="1"/>
</dbReference>
<dbReference type="KEGG" id="dee:HQN60_01555"/>
<keyword evidence="1" id="KW-0812">Transmembrane</keyword>
<dbReference type="SUPFAM" id="SSF111369">
    <property type="entry name" value="HlyD-like secretion proteins"/>
    <property type="match status" value="2"/>
</dbReference>
<feature type="transmembrane region" description="Helical" evidence="1">
    <location>
        <begin position="6"/>
        <end position="24"/>
    </location>
</feature>
<dbReference type="Proteomes" id="UP000504844">
    <property type="component" value="Chromosome"/>
</dbReference>
<gene>
    <name evidence="3" type="ORF">HQN60_01555</name>
</gene>
<feature type="transmembrane region" description="Helical" evidence="1">
    <location>
        <begin position="31"/>
        <end position="51"/>
    </location>
</feature>
<keyword evidence="1" id="KW-1133">Transmembrane helix</keyword>
<reference evidence="3 4" key="1">
    <citation type="submission" date="2020-05" db="EMBL/GenBank/DDBJ databases">
        <title>Complete genome sequence of Deefgea sp. D17.</title>
        <authorList>
            <person name="Bae J.-W."/>
            <person name="Han J.E."/>
        </authorList>
    </citation>
    <scope>NUCLEOTIDE SEQUENCE [LARGE SCALE GENOMIC DNA]</scope>
    <source>
        <strain evidence="3 4">D17</strain>
    </source>
</reference>
<feature type="domain" description="Multidrug resistance protein MdtA-like barrel-sandwich hybrid" evidence="2">
    <location>
        <begin position="64"/>
        <end position="241"/>
    </location>
</feature>
<evidence type="ECO:0000256" key="1">
    <source>
        <dbReference type="SAM" id="Phobius"/>
    </source>
</evidence>
<dbReference type="InterPro" id="IPR058625">
    <property type="entry name" value="MdtA-like_BSH"/>
</dbReference>